<evidence type="ECO:0000313" key="12">
    <source>
        <dbReference type="EMBL" id="MBB6144267.1"/>
    </source>
</evidence>
<evidence type="ECO:0000256" key="7">
    <source>
        <dbReference type="ARBA" id="ARBA00035293"/>
    </source>
</evidence>
<evidence type="ECO:0000259" key="11">
    <source>
        <dbReference type="PROSITE" id="PS50126"/>
    </source>
</evidence>
<dbReference type="GO" id="GO:0003735">
    <property type="term" value="F:structural constituent of ribosome"/>
    <property type="evidence" value="ECO:0007669"/>
    <property type="project" value="TreeGrafter"/>
</dbReference>
<sequence>MSNSNLPEVITPSPEIEPASATPVADAAPSFIAPQPTNDDSETESFGSVFAQYEAEHGGRKKQATEDGPRQLQGTVVAVTAEAAYLDIGLKIEGMLPLTGTTGEPLKVGDKFPVSIKGRDPETGYYTLSRMKIAQPTDWSALERAFADQSTVVGTVTGVVKGGLTVDIGVRAFMPGSRSGARDAAEMEKLVGQEIVCRILKLDTAEEDVVVDRRAVTEEEARVAKDRRYAEVREGDVVSGEVRSLTDYGAFIDLGGVDGLLHVSDIAWARITAPSDVLSVGQQVEAKVLKIDSEKRRISLGMKQLLPHPWDGIKDKYRLGDRVHGTVTRTMDFGAFVELEPGIEGLVHVSEMSWIKKVRKPSDLVKPGDTVEVVILGIQEGEKRMSLGIKQALGDPWADVAQRFPVGLQIEGPITSMMKFGAFVELAEGVEGMIHVSEIDPDKRINTPHDVFRVGQVVKAQVIGVAADKRQIKLSVKQMIPTGLDEYLAEHKEGDRVTGRLLDESERARVELGEGIFATCRLTVAPVTETPVSAPAADLSSLSAMLNARWKTGTPSSTPKTKAPAPAAVEAPRAGQIRGFRIVHLDPAKKTIELELA</sequence>
<dbReference type="EMBL" id="JACHEK010000004">
    <property type="protein sequence ID" value="MBB6144267.1"/>
    <property type="molecule type" value="Genomic_DNA"/>
</dbReference>
<dbReference type="RefSeq" id="WP_082125465.1">
    <property type="nucleotide sequence ID" value="NZ_JACHEK010000004.1"/>
</dbReference>
<evidence type="ECO:0000313" key="13">
    <source>
        <dbReference type="Proteomes" id="UP000538666"/>
    </source>
</evidence>
<evidence type="ECO:0000256" key="8">
    <source>
        <dbReference type="ARBA" id="ARBA00035517"/>
    </source>
</evidence>
<dbReference type="InterPro" id="IPR050437">
    <property type="entry name" value="Ribos_protein_bS1-like"/>
</dbReference>
<comment type="similarity">
    <text evidence="1">Belongs to the bacterial ribosomal protein bS1 family.</text>
</comment>
<feature type="domain" description="S1 motif" evidence="11">
    <location>
        <begin position="235"/>
        <end position="303"/>
    </location>
</feature>
<dbReference type="GO" id="GO:0006412">
    <property type="term" value="P:translation"/>
    <property type="evidence" value="ECO:0007669"/>
    <property type="project" value="TreeGrafter"/>
</dbReference>
<feature type="region of interest" description="Disordered" evidence="10">
    <location>
        <begin position="1"/>
        <end position="46"/>
    </location>
</feature>
<dbReference type="PROSITE" id="PS50126">
    <property type="entry name" value="S1"/>
    <property type="match status" value="5"/>
</dbReference>
<dbReference type="FunFam" id="2.40.50.140:FF:000051">
    <property type="entry name" value="RNA-binding transcriptional accessory protein"/>
    <property type="match status" value="1"/>
</dbReference>
<organism evidence="12 13">
    <name type="scientific">Silvibacterium bohemicum</name>
    <dbReference type="NCBI Taxonomy" id="1577686"/>
    <lineage>
        <taxon>Bacteria</taxon>
        <taxon>Pseudomonadati</taxon>
        <taxon>Acidobacteriota</taxon>
        <taxon>Terriglobia</taxon>
        <taxon>Terriglobales</taxon>
        <taxon>Acidobacteriaceae</taxon>
        <taxon>Silvibacterium</taxon>
    </lineage>
</organism>
<comment type="caution">
    <text evidence="12">The sequence shown here is derived from an EMBL/GenBank/DDBJ whole genome shotgun (WGS) entry which is preliminary data.</text>
</comment>
<comment type="function">
    <text evidence="6">Binds mRNA; thus facilitating recognition of the initiation point. It is needed to translate mRNA with a short Shine-Dalgarno (SD) purine-rich sequence.</text>
</comment>
<keyword evidence="5" id="KW-0687">Ribonucleoprotein</keyword>
<dbReference type="Proteomes" id="UP000538666">
    <property type="component" value="Unassembled WGS sequence"/>
</dbReference>
<dbReference type="InterPro" id="IPR012340">
    <property type="entry name" value="NA-bd_OB-fold"/>
</dbReference>
<dbReference type="InterPro" id="IPR035104">
    <property type="entry name" value="Ribosomal_protein_S1-like"/>
</dbReference>
<dbReference type="CDD" id="cd05688">
    <property type="entry name" value="S1_RPS1_repeat_ec3"/>
    <property type="match status" value="1"/>
</dbReference>
<accession>A0A841JUW9</accession>
<feature type="domain" description="S1 motif" evidence="11">
    <location>
        <begin position="320"/>
        <end position="390"/>
    </location>
</feature>
<dbReference type="FunFam" id="2.40.50.140:FF:000011">
    <property type="entry name" value="30S ribosomal protein S1"/>
    <property type="match status" value="1"/>
</dbReference>
<keyword evidence="3 9" id="KW-0694">RNA-binding</keyword>
<evidence type="ECO:0000256" key="9">
    <source>
        <dbReference type="PROSITE-ProRule" id="PRU00182"/>
    </source>
</evidence>
<dbReference type="SMART" id="SM00316">
    <property type="entry name" value="S1"/>
    <property type="match status" value="5"/>
</dbReference>
<reference evidence="12 13" key="1">
    <citation type="submission" date="2020-08" db="EMBL/GenBank/DDBJ databases">
        <title>Genomic Encyclopedia of Type Strains, Phase IV (KMG-IV): sequencing the most valuable type-strain genomes for metagenomic binning, comparative biology and taxonomic classification.</title>
        <authorList>
            <person name="Goeker M."/>
        </authorList>
    </citation>
    <scope>NUCLEOTIDE SEQUENCE [LARGE SCALE GENOMIC DNA]</scope>
    <source>
        <strain evidence="12 13">DSM 103733</strain>
    </source>
</reference>
<dbReference type="SUPFAM" id="SSF50249">
    <property type="entry name" value="Nucleic acid-binding proteins"/>
    <property type="match status" value="5"/>
</dbReference>
<feature type="domain" description="S1 motif" evidence="11">
    <location>
        <begin position="407"/>
        <end position="477"/>
    </location>
</feature>
<evidence type="ECO:0000256" key="3">
    <source>
        <dbReference type="ARBA" id="ARBA00022884"/>
    </source>
</evidence>
<feature type="domain" description="S1 motif" evidence="11">
    <location>
        <begin position="149"/>
        <end position="214"/>
    </location>
</feature>
<dbReference type="GO" id="GO:0022627">
    <property type="term" value="C:cytosolic small ribosomal subunit"/>
    <property type="evidence" value="ECO:0007669"/>
    <property type="project" value="TreeGrafter"/>
</dbReference>
<dbReference type="OrthoDB" id="9804077at2"/>
<dbReference type="AlphaFoldDB" id="A0A841JUW9"/>
<keyword evidence="13" id="KW-1185">Reference proteome</keyword>
<dbReference type="FunFam" id="2.40.50.140:FF:000103">
    <property type="entry name" value="protein RRP5 homolog"/>
    <property type="match status" value="1"/>
</dbReference>
<evidence type="ECO:0000256" key="4">
    <source>
        <dbReference type="ARBA" id="ARBA00022980"/>
    </source>
</evidence>
<dbReference type="Pfam" id="PF00575">
    <property type="entry name" value="S1"/>
    <property type="match status" value="4"/>
</dbReference>
<proteinExistence type="inferred from homology"/>
<dbReference type="Gene3D" id="2.40.50.140">
    <property type="entry name" value="Nucleic acid-binding proteins"/>
    <property type="match status" value="5"/>
</dbReference>
<evidence type="ECO:0000256" key="1">
    <source>
        <dbReference type="ARBA" id="ARBA00006767"/>
    </source>
</evidence>
<evidence type="ECO:0000256" key="10">
    <source>
        <dbReference type="SAM" id="MobiDB-lite"/>
    </source>
</evidence>
<name>A0A841JUW9_9BACT</name>
<feature type="domain" description="S1 motif" evidence="11">
    <location>
        <begin position="69"/>
        <end position="131"/>
    </location>
</feature>
<dbReference type="PROSITE" id="PS50889">
    <property type="entry name" value="S4"/>
    <property type="match status" value="1"/>
</dbReference>
<dbReference type="PANTHER" id="PTHR10724">
    <property type="entry name" value="30S RIBOSOMAL PROTEIN S1"/>
    <property type="match status" value="1"/>
</dbReference>
<dbReference type="InterPro" id="IPR003029">
    <property type="entry name" value="S1_domain"/>
</dbReference>
<gene>
    <name evidence="12" type="ORF">HNQ77_002219</name>
</gene>
<dbReference type="GO" id="GO:0003729">
    <property type="term" value="F:mRNA binding"/>
    <property type="evidence" value="ECO:0007669"/>
    <property type="project" value="TreeGrafter"/>
</dbReference>
<dbReference type="PANTHER" id="PTHR10724:SF7">
    <property type="entry name" value="SMALL RIBOSOMAL SUBUNIT PROTEIN BS1C"/>
    <property type="match status" value="1"/>
</dbReference>
<evidence type="ECO:0000256" key="5">
    <source>
        <dbReference type="ARBA" id="ARBA00023274"/>
    </source>
</evidence>
<protein>
    <recommendedName>
        <fullName evidence="7">Small ribosomal subunit protein bS1</fullName>
    </recommendedName>
    <alternativeName>
        <fullName evidence="8">30S ribosomal protein S1</fullName>
    </alternativeName>
</protein>
<keyword evidence="2" id="KW-0677">Repeat</keyword>
<dbReference type="PRINTS" id="PR00681">
    <property type="entry name" value="RIBOSOMALS1"/>
</dbReference>
<evidence type="ECO:0000256" key="6">
    <source>
        <dbReference type="ARBA" id="ARBA00025604"/>
    </source>
</evidence>
<dbReference type="CDD" id="cd04465">
    <property type="entry name" value="S1_RPS1_repeat_ec2_hs2"/>
    <property type="match status" value="1"/>
</dbReference>
<keyword evidence="4 12" id="KW-0689">Ribosomal protein</keyword>
<evidence type="ECO:0000256" key="2">
    <source>
        <dbReference type="ARBA" id="ARBA00022737"/>
    </source>
</evidence>